<name>Q0UTA0_PHANO</name>
<dbReference type="InParanoid" id="Q0UTA0"/>
<gene>
    <name evidence="1" type="ORF">SNOG_05014</name>
</gene>
<sequence>MQLDSMSRDYELDPEHKKAALPAAMRGGSKDAADCMQVLRGIRLYLGLPSREVRGTTCLAAAVTFSHITI</sequence>
<dbReference type="GeneID" id="5972300"/>
<dbReference type="EMBL" id="CH445331">
    <property type="protein sequence ID" value="EAT87405.1"/>
    <property type="molecule type" value="Genomic_DNA"/>
</dbReference>
<proteinExistence type="predicted"/>
<dbReference type="AlphaFoldDB" id="Q0UTA0"/>
<evidence type="ECO:0000313" key="2">
    <source>
        <dbReference type="Proteomes" id="UP000001055"/>
    </source>
</evidence>
<dbReference type="RefSeq" id="XP_001795425.1">
    <property type="nucleotide sequence ID" value="XM_001795373.1"/>
</dbReference>
<dbReference type="KEGG" id="pno:SNOG_05014"/>
<reference evidence="2" key="1">
    <citation type="journal article" date="2007" name="Plant Cell">
        <title>Dothideomycete-plant interactions illuminated by genome sequencing and EST analysis of the wheat pathogen Stagonospora nodorum.</title>
        <authorList>
            <person name="Hane J.K."/>
            <person name="Lowe R.G."/>
            <person name="Solomon P.S."/>
            <person name="Tan K.C."/>
            <person name="Schoch C.L."/>
            <person name="Spatafora J.W."/>
            <person name="Crous P.W."/>
            <person name="Kodira C."/>
            <person name="Birren B.W."/>
            <person name="Galagan J.E."/>
            <person name="Torriani S.F."/>
            <person name="McDonald B.A."/>
            <person name="Oliver R.P."/>
        </authorList>
    </citation>
    <scope>NUCLEOTIDE SEQUENCE [LARGE SCALE GENOMIC DNA]</scope>
    <source>
        <strain evidence="2">SN15 / ATCC MYA-4574 / FGSC 10173</strain>
    </source>
</reference>
<accession>Q0UTA0</accession>
<protein>
    <submittedName>
        <fullName evidence="1">Uncharacterized protein</fullName>
    </submittedName>
</protein>
<organism evidence="1 2">
    <name type="scientific">Phaeosphaeria nodorum (strain SN15 / ATCC MYA-4574 / FGSC 10173)</name>
    <name type="common">Glume blotch fungus</name>
    <name type="synonym">Parastagonospora nodorum</name>
    <dbReference type="NCBI Taxonomy" id="321614"/>
    <lineage>
        <taxon>Eukaryota</taxon>
        <taxon>Fungi</taxon>
        <taxon>Dikarya</taxon>
        <taxon>Ascomycota</taxon>
        <taxon>Pezizomycotina</taxon>
        <taxon>Dothideomycetes</taxon>
        <taxon>Pleosporomycetidae</taxon>
        <taxon>Pleosporales</taxon>
        <taxon>Pleosporineae</taxon>
        <taxon>Phaeosphaeriaceae</taxon>
        <taxon>Parastagonospora</taxon>
    </lineage>
</organism>
<evidence type="ECO:0000313" key="1">
    <source>
        <dbReference type="EMBL" id="EAT87405.1"/>
    </source>
</evidence>
<dbReference type="Proteomes" id="UP000001055">
    <property type="component" value="Unassembled WGS sequence"/>
</dbReference>